<dbReference type="InParanoid" id="A0A059DCA3"/>
<proteinExistence type="predicted"/>
<dbReference type="STRING" id="71139.A0A059DCA3"/>
<accession>A0A059DCA3</accession>
<organism evidence="1">
    <name type="scientific">Eucalyptus grandis</name>
    <name type="common">Flooded gum</name>
    <dbReference type="NCBI Taxonomy" id="71139"/>
    <lineage>
        <taxon>Eukaryota</taxon>
        <taxon>Viridiplantae</taxon>
        <taxon>Streptophyta</taxon>
        <taxon>Embryophyta</taxon>
        <taxon>Tracheophyta</taxon>
        <taxon>Spermatophyta</taxon>
        <taxon>Magnoliopsida</taxon>
        <taxon>eudicotyledons</taxon>
        <taxon>Gunneridae</taxon>
        <taxon>Pentapetalae</taxon>
        <taxon>rosids</taxon>
        <taxon>malvids</taxon>
        <taxon>Myrtales</taxon>
        <taxon>Myrtaceae</taxon>
        <taxon>Myrtoideae</taxon>
        <taxon>Eucalypteae</taxon>
        <taxon>Eucalyptus</taxon>
    </lineage>
</organism>
<name>A0A059DCA3_EUCGR</name>
<gene>
    <name evidence="1" type="ORF">EUGRSUZ_A00768</name>
</gene>
<dbReference type="AlphaFoldDB" id="A0A059DCA3"/>
<evidence type="ECO:0000313" key="1">
    <source>
        <dbReference type="EMBL" id="KCW88373.1"/>
    </source>
</evidence>
<dbReference type="EMBL" id="KK198753">
    <property type="protein sequence ID" value="KCW88373.1"/>
    <property type="molecule type" value="Genomic_DNA"/>
</dbReference>
<reference evidence="1" key="1">
    <citation type="submission" date="2013-07" db="EMBL/GenBank/DDBJ databases">
        <title>The genome of Eucalyptus grandis.</title>
        <authorList>
            <person name="Schmutz J."/>
            <person name="Hayes R."/>
            <person name="Myburg A."/>
            <person name="Tuskan G."/>
            <person name="Grattapaglia D."/>
            <person name="Rokhsar D.S."/>
        </authorList>
    </citation>
    <scope>NUCLEOTIDE SEQUENCE</scope>
    <source>
        <tissue evidence="1">Leaf extractions</tissue>
    </source>
</reference>
<protein>
    <submittedName>
        <fullName evidence="1">Uncharacterized protein</fullName>
    </submittedName>
</protein>
<sequence>MICCTPQLADEKACKLGQVIIRRNPDNPKWPRCITTSFAGRNQETKMDSVTVEIDKTGMYYLYFMFCDPHLKGTIIKGRTVWRNPTMFSAGDAIKAKRNSDSSLLPLSFINSNQCVLRFFEGKSKPTS</sequence>
<dbReference type="Gramene" id="KCW88373">
    <property type="protein sequence ID" value="KCW88373"/>
    <property type="gene ID" value="EUGRSUZ_A00768"/>
</dbReference>